<name>A0A6V7M174_9HYME</name>
<reference evidence="1" key="1">
    <citation type="submission" date="2020-07" db="EMBL/GenBank/DDBJ databases">
        <authorList>
            <person name="Ferguson B K."/>
        </authorList>
    </citation>
    <scope>NUCLEOTIDE SEQUENCE</scope>
    <source>
        <strain evidence="1">L06</strain>
    </source>
</reference>
<sequence>MKQTSTQILEKELLKGQHYFKNYYERCKKPWYQDLSIGRPEITSLSRMRSNHNKLQSLQNQDIPHPLCSCGLSGTLPHIFWTCPKYINQRQVMILALRAQKIHSFSVISLLKFPSTKISEILHNFLKASEIEL</sequence>
<organism evidence="1">
    <name type="scientific">Bracon brevicornis</name>
    <dbReference type="NCBI Taxonomy" id="1563983"/>
    <lineage>
        <taxon>Eukaryota</taxon>
        <taxon>Metazoa</taxon>
        <taxon>Ecdysozoa</taxon>
        <taxon>Arthropoda</taxon>
        <taxon>Hexapoda</taxon>
        <taxon>Insecta</taxon>
        <taxon>Pterygota</taxon>
        <taxon>Neoptera</taxon>
        <taxon>Endopterygota</taxon>
        <taxon>Hymenoptera</taxon>
        <taxon>Apocrita</taxon>
        <taxon>Ichneumonoidea</taxon>
        <taxon>Braconidae</taxon>
        <taxon>Braconinae</taxon>
        <taxon>Bracon</taxon>
    </lineage>
</organism>
<accession>A0A6V7M174</accession>
<dbReference type="EMBL" id="CADCXW020000347">
    <property type="protein sequence ID" value="CAD1581586.1"/>
    <property type="molecule type" value="Genomic_DNA"/>
</dbReference>
<gene>
    <name evidence="1" type="ORF">BBRV_LOCUS119726</name>
</gene>
<dbReference type="AlphaFoldDB" id="A0A6V7M174"/>
<proteinExistence type="predicted"/>
<protein>
    <recommendedName>
        <fullName evidence="2">Reverse transcriptase zinc-binding domain-containing protein</fullName>
    </recommendedName>
</protein>
<evidence type="ECO:0008006" key="2">
    <source>
        <dbReference type="Google" id="ProtNLM"/>
    </source>
</evidence>
<evidence type="ECO:0000313" key="1">
    <source>
        <dbReference type="EMBL" id="CAD1581586.1"/>
    </source>
</evidence>